<dbReference type="InterPro" id="IPR031778">
    <property type="entry name" value="Sortilin_N"/>
</dbReference>
<dbReference type="RefSeq" id="WP_062044499.1">
    <property type="nucleotide sequence ID" value="NZ_DF968183.1"/>
</dbReference>
<dbReference type="InterPro" id="IPR026444">
    <property type="entry name" value="Secre_tail"/>
</dbReference>
<keyword evidence="5" id="KW-1185">Reference proteome</keyword>
<dbReference type="GO" id="GO:0010411">
    <property type="term" value="P:xyloglucan metabolic process"/>
    <property type="evidence" value="ECO:0007669"/>
    <property type="project" value="TreeGrafter"/>
</dbReference>
<accession>A0A0S7C278</accession>
<keyword evidence="1" id="KW-0677">Repeat</keyword>
<dbReference type="Pfam" id="PF15902">
    <property type="entry name" value="Sortilin-Vps10"/>
    <property type="match status" value="1"/>
</dbReference>
<feature type="signal peptide" evidence="2">
    <location>
        <begin position="1"/>
        <end position="26"/>
    </location>
</feature>
<dbReference type="Proteomes" id="UP000053091">
    <property type="component" value="Unassembled WGS sequence"/>
</dbReference>
<dbReference type="NCBIfam" id="TIGR04183">
    <property type="entry name" value="Por_Secre_tail"/>
    <property type="match status" value="1"/>
</dbReference>
<evidence type="ECO:0000259" key="3">
    <source>
        <dbReference type="Pfam" id="PF15902"/>
    </source>
</evidence>
<feature type="chain" id="PRO_5006633536" evidence="2">
    <location>
        <begin position="27"/>
        <end position="1613"/>
    </location>
</feature>
<gene>
    <name evidence="4" type="ORF">TBC1_12533</name>
</gene>
<sequence length="1613" mass="177872">MLFSEKTLYRLITILFFAPLTLSAQAPYPQGPWHPAYTGKEFIRSEWFASARADQNGSLKAYTRAMQQHLLKPAERENPGNQSYAQWVPLGPSKTTHPVSAYLGLVSSIWIDTADFKTIYAGSNTGGIFRTRDGGENWQPLSHNTFTTGVLSIHVDPRNKDRIIIGTGHYGFNRSYGMGVMISNDGGESWEQTSLDNDIISASFVVQKTGMHPTSPDTMLALLNTEFSGRGYIYRTTDGTASWEEVFSKPKAELFSLNYKPGEPNTVFACGNHMLKSTDAGATWNDITHILPLDTNFVLSRVAISLSAQTPGLMLAFCEAYDSTGTIGGTRKYLFRSFDEGTTFETLKMKVEPFAGYWKMQLALSPADNEEFYLGGIWLFKYRITGDSALYIECSDHKYHIDVRDLHVYATGDKDLLYMANDGGVSLSNTGAESWQDITRNGMQILQLHNITIGENSDMMFGGPQDANLSFYNFKTGEWSRNARISDAYDGAINYNDPGIVYLVGVPPKYTQPHIFLKKSTDGGLNFTTLGIPDSTEVGRWDKPLEMDPQNPDILYVGVRNVWKSEDGAGSFTRISDFPAQGEPKLITIRVAPSNSSVIYAAFQNPDWGDPSQPKLFVTPDGGNRWFDITPRGQLNLNYTGISDVAVHPGNPQKIWLSLDRMWENRHVYMSEDAGTTWTNYSEGLPDLPVNTIRYVKGAGYDVLLAATDAGVYYRDANLTQWVPFGEGLPLTIVADLAISYSRKKIIAGTFGRGLWETDLCLPVTENALKISDTIQWDSDRKMLQDVIINPGAKLTISKRVEMGRGRTIKVLPGGTLNIDGGILTNDCADRWEGIRLYGSPDYSSPSGQQATLNIRYGGSIRNAITGVETFGMDEQGNTVAGAGGGRIFATNALFINNLKAVVFNPASGNNPSFFKLSKFITDEMPPEGTSPGDMVTLRGNEGITFSSCQFENNIPVSVLPYWQRGTGIRSINASLLVNRFNTDSIPFGQNAEPVFKQLSAGISSIHTLPGYSINISKTRFDRNLTGIYTAGAGSFSVTGSFFIMGSANVPEPIKPLSAGLYLDHCNMFRLSDNTFAGPVGSIMPQSKSAGIVVHESGINNNMIISNTIRNLNYGILAQNRNLNANGSAGLRFLNNWFTGNEYDLCVTHDSLSSHNGIARHQGASGREGAEVAGNRFSYSRFHRDGDIHNAGQRLYYHFPPGPEGLNHQPRITSYGIYTVPDQVAATTDSSYKPEFLRDASTDPKDAFAKWSERAVIARGLSESLTDDGDSFSLINEIKHHTGFDAPALYSKLKRISPYLSDEAIIALTVNGNFPNNLLTDILKSNPHFFRIPGILQKLEQRKPEIQPYLYAPLADVYNVYSAYEQLASSADYLRAARDEIFSGITAGLSESAHASGSQDSLMHFLKNDDRPASLTMAASVAQKTENHTDALEISDQLTLRFPDIDQQQIADFKTLLQMNQRYFYPGAWTERPTSGDSLAIVQLLGGTAGIYSLNMLRYFGMVVYNEPYILPGEPVADTTPGLPPVVIKGSGFRIFPVPAGDFVILDYFTEKNFRECRLRVYTSSGSLALEIKLMEPYSQMLINTSGLSSGLYLFKLVADDETIASRKVVISR</sequence>
<dbReference type="InterPro" id="IPR052025">
    <property type="entry name" value="Xyloglucanase_GH74"/>
</dbReference>
<organism evidence="4">
    <name type="scientific">Lentimicrobium saccharophilum</name>
    <dbReference type="NCBI Taxonomy" id="1678841"/>
    <lineage>
        <taxon>Bacteria</taxon>
        <taxon>Pseudomonadati</taxon>
        <taxon>Bacteroidota</taxon>
        <taxon>Bacteroidia</taxon>
        <taxon>Bacteroidales</taxon>
        <taxon>Lentimicrobiaceae</taxon>
        <taxon>Lentimicrobium</taxon>
    </lineage>
</organism>
<dbReference type="EMBL" id="DF968183">
    <property type="protein sequence ID" value="GAP44722.1"/>
    <property type="molecule type" value="Genomic_DNA"/>
</dbReference>
<dbReference type="PANTHER" id="PTHR43739">
    <property type="entry name" value="XYLOGLUCANASE (EUROFUNG)"/>
    <property type="match status" value="1"/>
</dbReference>
<proteinExistence type="predicted"/>
<dbReference type="CDD" id="cd15482">
    <property type="entry name" value="Sialidase_non-viral"/>
    <property type="match status" value="1"/>
</dbReference>
<name>A0A0S7C278_9BACT</name>
<evidence type="ECO:0000256" key="1">
    <source>
        <dbReference type="ARBA" id="ARBA00022737"/>
    </source>
</evidence>
<evidence type="ECO:0000313" key="5">
    <source>
        <dbReference type="Proteomes" id="UP000053091"/>
    </source>
</evidence>
<feature type="domain" description="Sortilin N-terminal" evidence="3">
    <location>
        <begin position="128"/>
        <end position="249"/>
    </location>
</feature>
<dbReference type="Gene3D" id="2.130.10.10">
    <property type="entry name" value="YVTN repeat-like/Quinoprotein amine dehydrogenase"/>
    <property type="match status" value="4"/>
</dbReference>
<dbReference type="InterPro" id="IPR015943">
    <property type="entry name" value="WD40/YVTN_repeat-like_dom_sf"/>
</dbReference>
<evidence type="ECO:0000256" key="2">
    <source>
        <dbReference type="SAM" id="SignalP"/>
    </source>
</evidence>
<keyword evidence="2" id="KW-0732">Signal</keyword>
<evidence type="ECO:0000313" key="4">
    <source>
        <dbReference type="EMBL" id="GAP44722.1"/>
    </source>
</evidence>
<dbReference type="PANTHER" id="PTHR43739:SF5">
    <property type="entry name" value="EXO-ALPHA-SIALIDASE"/>
    <property type="match status" value="1"/>
</dbReference>
<dbReference type="SUPFAM" id="SSF110296">
    <property type="entry name" value="Oligoxyloglucan reducing end-specific cellobiohydrolase"/>
    <property type="match status" value="2"/>
</dbReference>
<dbReference type="STRING" id="1678841.TBC1_12533"/>
<reference evidence="4" key="1">
    <citation type="journal article" date="2015" name="Genome Announc.">
        <title>Draft Genome Sequence of Bacteroidales Strain TBC1, a Novel Isolate from a Methanogenic Wastewater Treatment System.</title>
        <authorList>
            <person name="Tourlousse D.M."/>
            <person name="Matsuura N."/>
            <person name="Sun L."/>
            <person name="Toyonaga M."/>
            <person name="Kuroda K."/>
            <person name="Ohashi A."/>
            <person name="Cruz R."/>
            <person name="Yamaguchi T."/>
            <person name="Sekiguchi Y."/>
        </authorList>
    </citation>
    <scope>NUCLEOTIDE SEQUENCE [LARGE SCALE GENOMIC DNA]</scope>
    <source>
        <strain evidence="4">TBC1</strain>
    </source>
</reference>
<protein>
    <submittedName>
        <fullName evidence="4">Protein containing Por secretion system C-terminal sorting domain</fullName>
    </submittedName>
</protein>